<evidence type="ECO:0000313" key="1">
    <source>
        <dbReference type="EMBL" id="WQJ53681.1"/>
    </source>
</evidence>
<organism evidence="1 2">
    <name type="scientific">phage Lak_Megaphage_Sonny</name>
    <dbReference type="NCBI Taxonomy" id="3109229"/>
    <lineage>
        <taxon>Viruses</taxon>
        <taxon>Duplodnaviria</taxon>
        <taxon>Heunggongvirae</taxon>
        <taxon>Uroviricota</taxon>
        <taxon>Caudoviricetes</taxon>
        <taxon>Caudoviricetes code 15 clade</taxon>
    </lineage>
</organism>
<protein>
    <submittedName>
        <fullName evidence="1">Uncharacterized protein</fullName>
    </submittedName>
</protein>
<proteinExistence type="predicted"/>
<dbReference type="EMBL" id="OR769223">
    <property type="protein sequence ID" value="WQJ53681.1"/>
    <property type="molecule type" value="Genomic_DNA"/>
</dbReference>
<reference evidence="1 2" key="1">
    <citation type="submission" date="2023-11" db="EMBL/GenBank/DDBJ databases">
        <authorList>
            <person name="Cook R."/>
            <person name="Crisci M."/>
            <person name="Pye H."/>
            <person name="Adriaenssens E."/>
            <person name="Santini J."/>
        </authorList>
    </citation>
    <scope>NUCLEOTIDE SEQUENCE [LARGE SCALE GENOMIC DNA]</scope>
    <source>
        <strain evidence="1">Lak_Megaphage_Sonny</strain>
    </source>
</reference>
<accession>A0ABZ0Z4S1</accession>
<name>A0ABZ0Z4S1_9CAUD</name>
<evidence type="ECO:0000313" key="2">
    <source>
        <dbReference type="Proteomes" id="UP001358193"/>
    </source>
</evidence>
<sequence length="49" mass="5896">MEKTLEIPENIINDIFRYCETQSIYDKLGNYGDFYYKLKSIINQQTNNI</sequence>
<dbReference type="Proteomes" id="UP001358193">
    <property type="component" value="Segment"/>
</dbReference>
<keyword evidence="2" id="KW-1185">Reference proteome</keyword>